<feature type="transmembrane region" description="Helical" evidence="2">
    <location>
        <begin position="618"/>
        <end position="642"/>
    </location>
</feature>
<dbReference type="Pfam" id="PF11915">
    <property type="entry name" value="DUF3433"/>
    <property type="match status" value="2"/>
</dbReference>
<dbReference type="HOGENOM" id="CLU_007916_0_0_1"/>
<feature type="transmembrane region" description="Helical" evidence="2">
    <location>
        <begin position="491"/>
        <end position="511"/>
    </location>
</feature>
<feature type="transmembrane region" description="Helical" evidence="2">
    <location>
        <begin position="741"/>
        <end position="765"/>
    </location>
</feature>
<sequence>MLLSTAFAVILEVFLRKSKADGGIIFTWSVVEMSFGEAFPYLYLPTIIAVLYSIFWSWIDLDAKRFEPFHQLSKLGGASGKNSLLLQYPFDFIASVPIKALRRRHWPVMLASTAIVCVFWGLTPTQAGMFVPALITFNNTANPMRVSTDFIPLDKQRTESMTNHTYLIYAINWLGQREPPYVGLGFAVTPFTPKDWARERTVAEIWTAPTTQFSLDLACEPATITTRSDVPDDQIDLPGNSFYESWNGCVISRPFGPTGNETISSVGSQNAVKQFSAFYTGFSSDSDSSNLTLSSYCPANASHTFFVAFTRNKQSATDPPETPAALFCEPTYYSQAVNVSILGDLFDPLFPLPLGPKLPIDGALFDTAGFERGINSLKPTARSEIPGSAWPDMSERFSAMEISASAGGLPLHPILGIMLGSFAGGSDPLPSVENLTDTTTLQLEIEKAYQQLFAITIGDVLAQNSNGSIIVTGKRTYTQMAVALDTAFTRIVQGLLGLTVLLAAGLLLVSWSMTEKLRFNPATIAATMSLVADNEQLLAELQDFDGSTAKELHTAFQDKKYQLVLEGGRSLLRAMPGSSDFTPNDNRPETGSSQQDHSDHGSSVGLIKRPQGVRPSEFRLLTTGAFILFQIVLIVGLAVIYLKAKPFGLPRTRKEPPPREEDGFALDETDFVGTLLYSLLPIALATFIEPLWVVLNRQLCLLQPFEDLRRGNSAAANSIGVDYMSLPPQLVLWRALRSGHWVLALVCGMSVLANVLAVALGGLFYSRSGGPPINTNMVQQYTPRFARLGNSSVPSGSIAQVHMAMTANFTYDTILPDWTDDEFIYVPFLPDDYDSTNISHSVMEFEATTRAFGARLDCVSLSAGTFNDYELKVIPDQQKDGLAANLSVIVDRGDGTRISCASSNIRINNSPGTAAECPRGAVAIELVNTMSALPDASESERSFCEQFIVAGWIRNTGPDICATMGLVAPEDATLIGCRPRLVTGTASLRSMDDGRIRKPKVENVTSEGIEQYFADEPSRYITRIQGFLDQGRATWHNDSYSSDFMNYLMIKASNSTRMLDPTLPPPPAEDAAALFNQVYTKLSALYLGTYLKMLLIPSENPRAVTLSGIAFDSKDRIFVSKPMFIIAETILCTYVIVTIIVYIRRPERFLPRLPTTIASVIATFAASHAVRDFTSTAHLSTKERAEFIGALGTKYGYGSFIGTDGKGHVGIEKEPLVAPLKHSTSLAWARKRRFGAFRGET</sequence>
<keyword evidence="2" id="KW-1133">Transmembrane helix</keyword>
<dbReference type="STRING" id="1168221.R7YMG2"/>
<feature type="transmembrane region" description="Helical" evidence="2">
    <location>
        <begin position="108"/>
        <end position="135"/>
    </location>
</feature>
<evidence type="ECO:0000313" key="3">
    <source>
        <dbReference type="EMBL" id="EON63058.1"/>
    </source>
</evidence>
<dbReference type="InterPro" id="IPR021840">
    <property type="entry name" value="DUF3433"/>
</dbReference>
<dbReference type="PANTHER" id="PTHR37544:SF3">
    <property type="entry name" value="SPRAY"/>
    <property type="match status" value="1"/>
</dbReference>
<organism evidence="3 4">
    <name type="scientific">Coniosporium apollinis (strain CBS 100218)</name>
    <name type="common">Rock-inhabiting black yeast</name>
    <dbReference type="NCBI Taxonomy" id="1168221"/>
    <lineage>
        <taxon>Eukaryota</taxon>
        <taxon>Fungi</taxon>
        <taxon>Dikarya</taxon>
        <taxon>Ascomycota</taxon>
        <taxon>Pezizomycotina</taxon>
        <taxon>Dothideomycetes</taxon>
        <taxon>Dothideomycetes incertae sedis</taxon>
        <taxon>Coniosporium</taxon>
    </lineage>
</organism>
<keyword evidence="4" id="KW-1185">Reference proteome</keyword>
<dbReference type="eggNOG" id="ENOG502RXBF">
    <property type="taxonomic scope" value="Eukaryota"/>
</dbReference>
<dbReference type="OMA" id="ARRKHWV"/>
<feature type="transmembrane region" description="Helical" evidence="2">
    <location>
        <begin position="39"/>
        <end position="59"/>
    </location>
</feature>
<feature type="transmembrane region" description="Helical" evidence="2">
    <location>
        <begin position="1123"/>
        <end position="1143"/>
    </location>
</feature>
<proteinExistence type="predicted"/>
<dbReference type="GeneID" id="19899596"/>
<gene>
    <name evidence="3" type="ORF">W97_02285</name>
</gene>
<accession>R7YMG2</accession>
<evidence type="ECO:0000256" key="2">
    <source>
        <dbReference type="SAM" id="Phobius"/>
    </source>
</evidence>
<dbReference type="AlphaFoldDB" id="R7YMG2"/>
<feature type="transmembrane region" description="Helical" evidence="2">
    <location>
        <begin position="675"/>
        <end position="695"/>
    </location>
</feature>
<dbReference type="OrthoDB" id="3248909at2759"/>
<dbReference type="EMBL" id="JH767561">
    <property type="protein sequence ID" value="EON63058.1"/>
    <property type="molecule type" value="Genomic_DNA"/>
</dbReference>
<dbReference type="Proteomes" id="UP000016924">
    <property type="component" value="Unassembled WGS sequence"/>
</dbReference>
<name>R7YMG2_CONA1</name>
<keyword evidence="2" id="KW-0812">Transmembrane</keyword>
<dbReference type="RefSeq" id="XP_007778375.1">
    <property type="nucleotide sequence ID" value="XM_007780185.1"/>
</dbReference>
<feature type="region of interest" description="Disordered" evidence="1">
    <location>
        <begin position="575"/>
        <end position="606"/>
    </location>
</feature>
<keyword evidence="2" id="KW-0472">Membrane</keyword>
<evidence type="ECO:0000313" key="4">
    <source>
        <dbReference type="Proteomes" id="UP000016924"/>
    </source>
</evidence>
<evidence type="ECO:0000256" key="1">
    <source>
        <dbReference type="SAM" id="MobiDB-lite"/>
    </source>
</evidence>
<protein>
    <submittedName>
        <fullName evidence="3">Uncharacterized protein</fullName>
    </submittedName>
</protein>
<dbReference type="PANTHER" id="PTHR37544">
    <property type="entry name" value="SPRAY-RELATED"/>
    <property type="match status" value="1"/>
</dbReference>
<reference evidence="4" key="1">
    <citation type="submission" date="2012-06" db="EMBL/GenBank/DDBJ databases">
        <title>The genome sequence of Coniosporium apollinis CBS 100218.</title>
        <authorList>
            <consortium name="The Broad Institute Genome Sequencing Platform"/>
            <person name="Cuomo C."/>
            <person name="Gorbushina A."/>
            <person name="Noack S."/>
            <person name="Walker B."/>
            <person name="Young S.K."/>
            <person name="Zeng Q."/>
            <person name="Gargeya S."/>
            <person name="Fitzgerald M."/>
            <person name="Haas B."/>
            <person name="Abouelleil A."/>
            <person name="Alvarado L."/>
            <person name="Arachchi H.M."/>
            <person name="Berlin A.M."/>
            <person name="Chapman S.B."/>
            <person name="Goldberg J."/>
            <person name="Griggs A."/>
            <person name="Gujja S."/>
            <person name="Hansen M."/>
            <person name="Howarth C."/>
            <person name="Imamovic A."/>
            <person name="Larimer J."/>
            <person name="McCowan C."/>
            <person name="Montmayeur A."/>
            <person name="Murphy C."/>
            <person name="Neiman D."/>
            <person name="Pearson M."/>
            <person name="Priest M."/>
            <person name="Roberts A."/>
            <person name="Saif S."/>
            <person name="Shea T."/>
            <person name="Sisk P."/>
            <person name="Sykes S."/>
            <person name="Wortman J."/>
            <person name="Nusbaum C."/>
            <person name="Birren B."/>
        </authorList>
    </citation>
    <scope>NUCLEOTIDE SEQUENCE [LARGE SCALE GENOMIC DNA]</scope>
    <source>
        <strain evidence="4">CBS 100218</strain>
    </source>
</reference>